<reference evidence="2" key="1">
    <citation type="journal article" date="2018" name="Nat. Microbiol.">
        <title>Leveraging single-cell genomics to expand the fungal tree of life.</title>
        <authorList>
            <person name="Ahrendt S.R."/>
            <person name="Quandt C.A."/>
            <person name="Ciobanu D."/>
            <person name="Clum A."/>
            <person name="Salamov A."/>
            <person name="Andreopoulos B."/>
            <person name="Cheng J.F."/>
            <person name="Woyke T."/>
            <person name="Pelin A."/>
            <person name="Henrissat B."/>
            <person name="Reynolds N.K."/>
            <person name="Benny G.L."/>
            <person name="Smith M.E."/>
            <person name="James T.Y."/>
            <person name="Grigoriev I.V."/>
        </authorList>
    </citation>
    <scope>NUCLEOTIDE SEQUENCE [LARGE SCALE GENOMIC DNA]</scope>
    <source>
        <strain evidence="2">RSA 1356</strain>
    </source>
</reference>
<protein>
    <submittedName>
        <fullName evidence="1">Uncharacterized protein</fullName>
    </submittedName>
</protein>
<accession>A0A4P9XPW7</accession>
<keyword evidence="2" id="KW-1185">Reference proteome</keyword>
<gene>
    <name evidence="1" type="ORF">THASP1DRAFT_30130</name>
</gene>
<evidence type="ECO:0000313" key="2">
    <source>
        <dbReference type="Proteomes" id="UP000271241"/>
    </source>
</evidence>
<sequence length="293" mass="33252">MLTNTQDLWQQLYQTAFSESAAEQFWLAAYQSRLAERQGVAIEHVHVNWQRALVARRQTEANWRLGRCVQRSRSVPESCYFNRKWSPILFTPNEILLQDGINDVLYAASVTPSGVARTPATILLAGEAKVNSRAKISGFGGRSTLLHAANSLQRSFKLWTYELSGQLTRELCQNAYNFHRNGRWILAYSETPDDLFRGSSVHWTLLDADGEIPPCRLTELCVFGYKEYAADRAPEEQHDVVEVMFEHDAGKIHPKNREKQSENMSRSHTRTLSTNMLNLTGGYGSLNGIVMRA</sequence>
<dbReference type="AlphaFoldDB" id="A0A4P9XPW7"/>
<evidence type="ECO:0000313" key="1">
    <source>
        <dbReference type="EMBL" id="RKP08065.1"/>
    </source>
</evidence>
<organism evidence="1 2">
    <name type="scientific">Thamnocephalis sphaerospora</name>
    <dbReference type="NCBI Taxonomy" id="78915"/>
    <lineage>
        <taxon>Eukaryota</taxon>
        <taxon>Fungi</taxon>
        <taxon>Fungi incertae sedis</taxon>
        <taxon>Zoopagomycota</taxon>
        <taxon>Zoopagomycotina</taxon>
        <taxon>Zoopagomycetes</taxon>
        <taxon>Zoopagales</taxon>
        <taxon>Sigmoideomycetaceae</taxon>
        <taxon>Thamnocephalis</taxon>
    </lineage>
</organism>
<proteinExistence type="predicted"/>
<dbReference type="Proteomes" id="UP000271241">
    <property type="component" value="Unassembled WGS sequence"/>
</dbReference>
<dbReference type="EMBL" id="KZ992642">
    <property type="protein sequence ID" value="RKP08065.1"/>
    <property type="molecule type" value="Genomic_DNA"/>
</dbReference>
<name>A0A4P9XPW7_9FUNG</name>